<feature type="domain" description="Phosphodiester glycosidase" evidence="2">
    <location>
        <begin position="369"/>
        <end position="550"/>
    </location>
</feature>
<name>A0ABS9XBP1_9ACTN</name>
<dbReference type="InterPro" id="IPR036680">
    <property type="entry name" value="SPOR-like_sf"/>
</dbReference>
<proteinExistence type="predicted"/>
<gene>
    <name evidence="3" type="ORF">MQN93_07095</name>
</gene>
<dbReference type="InterPro" id="IPR018711">
    <property type="entry name" value="NAGPA"/>
</dbReference>
<keyword evidence="4" id="KW-1185">Reference proteome</keyword>
<dbReference type="PANTHER" id="PTHR40446:SF2">
    <property type="entry name" value="N-ACETYLGLUCOSAMINE-1-PHOSPHODIESTER ALPHA-N-ACETYLGLUCOSAMINIDASE"/>
    <property type="match status" value="1"/>
</dbReference>
<dbReference type="Gene3D" id="3.30.70.1070">
    <property type="entry name" value="Sporulation related repeat"/>
    <property type="match status" value="1"/>
</dbReference>
<keyword evidence="3" id="KW-0378">Hydrolase</keyword>
<evidence type="ECO:0000313" key="4">
    <source>
        <dbReference type="Proteomes" id="UP001165270"/>
    </source>
</evidence>
<dbReference type="RefSeq" id="WP_242708782.1">
    <property type="nucleotide sequence ID" value="NZ_JALDAX010000002.1"/>
</dbReference>
<dbReference type="SUPFAM" id="SSF110997">
    <property type="entry name" value="Sporulation related repeat"/>
    <property type="match status" value="1"/>
</dbReference>
<dbReference type="GO" id="GO:0016798">
    <property type="term" value="F:hydrolase activity, acting on glycosyl bonds"/>
    <property type="evidence" value="ECO:0007669"/>
    <property type="project" value="UniProtKB-KW"/>
</dbReference>
<dbReference type="Proteomes" id="UP001165270">
    <property type="component" value="Unassembled WGS sequence"/>
</dbReference>
<reference evidence="3" key="1">
    <citation type="submission" date="2022-03" db="EMBL/GenBank/DDBJ databases">
        <title>Streptomyces 7R015 and 7R016 isolated from Barleria lupulina in Thailand.</title>
        <authorList>
            <person name="Kanchanasin P."/>
            <person name="Phongsopitanun W."/>
            <person name="Tanasupawat S."/>
        </authorList>
    </citation>
    <scope>NUCLEOTIDE SEQUENCE</scope>
    <source>
        <strain evidence="3">7R016</strain>
    </source>
</reference>
<feature type="compositionally biased region" description="Low complexity" evidence="1">
    <location>
        <begin position="7"/>
        <end position="24"/>
    </location>
</feature>
<dbReference type="Pfam" id="PF09992">
    <property type="entry name" value="NAGPA"/>
    <property type="match status" value="1"/>
</dbReference>
<comment type="caution">
    <text evidence="3">The sequence shown here is derived from an EMBL/GenBank/DDBJ whole genome shotgun (WGS) entry which is preliminary data.</text>
</comment>
<organism evidence="3 4">
    <name type="scientific">Streptomyces spinosisporus</name>
    <dbReference type="NCBI Taxonomy" id="2927582"/>
    <lineage>
        <taxon>Bacteria</taxon>
        <taxon>Bacillati</taxon>
        <taxon>Actinomycetota</taxon>
        <taxon>Actinomycetes</taxon>
        <taxon>Kitasatosporales</taxon>
        <taxon>Streptomycetaceae</taxon>
        <taxon>Streptomyces</taxon>
    </lineage>
</organism>
<evidence type="ECO:0000256" key="1">
    <source>
        <dbReference type="SAM" id="MobiDB-lite"/>
    </source>
</evidence>
<sequence>MHQRAVTRPARGTARTSATARPRATARISATARIRAAVGAAAVLAAVVPCLAPTAAQAAPAHFATDVQWSTETLAPGVQVRTGTVRHPGVRHTWTVTVQAPATSRLTGARTWAEVSTRSWAGTTAQQLRDAGFEPRVESVRWPGYSDTPHGVMGYRVRVGSYAAQSDAQPTATAITSAGFHTAVAWTGYDVQQPADRENIHVAVIDPRRFQGTVEGTHDGDVAQRETTSSVAAKLHSLVAVNGGFFVTSDADGVQGTMSALGAYDGRLGSMAVGSRAALVLGDGGRHVRVADLTTTVTARAGRSSYAIQGINRVPSLVRDCGRPGATPSELPWQDVTCRLTDDLVQFTPLFGAALPTGAGVQAVLDRSGRVVSVGARGGRVPAGGRVLQGIGTAADWLTANARVGRRVTVDETVRDSAGRRVALDRDDSVVSAAPTLVKDGRIDIDAAAEGVVDPQDLSFGYAWANSRQPRTMAGIDRRGRLILATVDGRRTGGSEGFTLYEAADFMRSLGAVQALNLDGGGSTTMALRGALANNPSDAAGERPVGDTVQVIPARTD</sequence>
<accession>A0ABS9XBP1</accession>
<dbReference type="PANTHER" id="PTHR40446">
    <property type="entry name" value="N-ACETYLGLUCOSAMINE-1-PHOSPHODIESTER ALPHA-N-ACETYLGLUCOSAMINIDASE"/>
    <property type="match status" value="1"/>
</dbReference>
<dbReference type="EMBL" id="JALDAX010000002">
    <property type="protein sequence ID" value="MCI3239484.1"/>
    <property type="molecule type" value="Genomic_DNA"/>
</dbReference>
<protein>
    <submittedName>
        <fullName evidence="3">Phosphodiester glycosidase family protein</fullName>
    </submittedName>
</protein>
<keyword evidence="3" id="KW-0326">Glycosidase</keyword>
<evidence type="ECO:0000259" key="2">
    <source>
        <dbReference type="Pfam" id="PF09992"/>
    </source>
</evidence>
<evidence type="ECO:0000313" key="3">
    <source>
        <dbReference type="EMBL" id="MCI3239484.1"/>
    </source>
</evidence>
<feature type="region of interest" description="Disordered" evidence="1">
    <location>
        <begin position="1"/>
        <end position="24"/>
    </location>
</feature>